<evidence type="ECO:0000256" key="4">
    <source>
        <dbReference type="ARBA" id="ARBA00022692"/>
    </source>
</evidence>
<keyword evidence="10" id="KW-1185">Reference proteome</keyword>
<sequence length="299" mass="32745">MPSPSSSSAPPRLPIRQWIGPRRGLLVLGIITLVLCYRLLGLEASELKTSREYLVTAGQFFSAALDPATEYQDDAVGANAKPIAQRALLGVVTMIRVAAGALAIALPAGLALGFLSARSWWRDLGIIPPAARRWYAPLNTGVRLLVTLLRSVHELLWAMLFLAAFGLTELTGTIAIAIPFAGTFGKVFGEILDEQDLAPASYLGAVGANPTHAFFTGVVPGAIPDLLSYAFYRFECALRSSAVIGFFGVESLGLYIRQSFENLYFNETWTYLYVLLVTLVLFEIWNIRIRRRLTSQPLH</sequence>
<dbReference type="PROSITE" id="PS50928">
    <property type="entry name" value="ABC_TM1"/>
    <property type="match status" value="1"/>
</dbReference>
<reference evidence="9 10" key="1">
    <citation type="submission" date="2020-12" db="EMBL/GenBank/DDBJ databases">
        <title>Sulforoseuscoccus oceanibium gen. nov., sp. nov., a representative of the phylum Verrucomicrobia with special cytoplasmic membrane, and proposal of Sulforoseuscoccusaceae fam. nov.</title>
        <authorList>
            <person name="Xi F."/>
        </authorList>
    </citation>
    <scope>NUCLEOTIDE SEQUENCE [LARGE SCALE GENOMIC DNA]</scope>
    <source>
        <strain evidence="9 10">T37</strain>
    </source>
</reference>
<organism evidence="9 10">
    <name type="scientific">Sulfuriroseicoccus oceanibius</name>
    <dbReference type="NCBI Taxonomy" id="2707525"/>
    <lineage>
        <taxon>Bacteria</taxon>
        <taxon>Pseudomonadati</taxon>
        <taxon>Verrucomicrobiota</taxon>
        <taxon>Verrucomicrobiia</taxon>
        <taxon>Verrucomicrobiales</taxon>
        <taxon>Verrucomicrobiaceae</taxon>
        <taxon>Sulfuriroseicoccus</taxon>
    </lineage>
</organism>
<feature type="transmembrane region" description="Helical" evidence="7">
    <location>
        <begin position="155"/>
        <end position="178"/>
    </location>
</feature>
<dbReference type="Proteomes" id="UP000475117">
    <property type="component" value="Chromosome"/>
</dbReference>
<evidence type="ECO:0000256" key="7">
    <source>
        <dbReference type="RuleBase" id="RU363032"/>
    </source>
</evidence>
<feature type="transmembrane region" description="Helical" evidence="7">
    <location>
        <begin position="268"/>
        <end position="287"/>
    </location>
</feature>
<evidence type="ECO:0000256" key="3">
    <source>
        <dbReference type="ARBA" id="ARBA00022475"/>
    </source>
</evidence>
<keyword evidence="4 7" id="KW-0812">Transmembrane</keyword>
<feature type="transmembrane region" description="Helical" evidence="7">
    <location>
        <begin position="20"/>
        <end position="40"/>
    </location>
</feature>
<feature type="domain" description="ABC transmembrane type-1" evidence="8">
    <location>
        <begin position="91"/>
        <end position="285"/>
    </location>
</feature>
<dbReference type="SUPFAM" id="SSF161098">
    <property type="entry name" value="MetI-like"/>
    <property type="match status" value="1"/>
</dbReference>
<dbReference type="PANTHER" id="PTHR30043:SF1">
    <property type="entry name" value="ABC TRANSPORT SYSTEM PERMEASE PROTEIN P69"/>
    <property type="match status" value="1"/>
</dbReference>
<dbReference type="PANTHER" id="PTHR30043">
    <property type="entry name" value="PHOSPHONATES TRANSPORT SYSTEM PERMEASE PROTEIN"/>
    <property type="match status" value="1"/>
</dbReference>
<comment type="subcellular location">
    <subcellularLocation>
        <location evidence="1 7">Cell membrane</location>
        <topology evidence="1 7">Multi-pass membrane protein</topology>
    </subcellularLocation>
</comment>
<keyword evidence="3" id="KW-1003">Cell membrane</keyword>
<dbReference type="Pfam" id="PF00528">
    <property type="entry name" value="BPD_transp_1"/>
    <property type="match status" value="1"/>
</dbReference>
<dbReference type="KEGG" id="soa:G3M56_008120"/>
<feature type="transmembrane region" description="Helical" evidence="7">
    <location>
        <begin position="87"/>
        <end position="115"/>
    </location>
</feature>
<comment type="similarity">
    <text evidence="7">Belongs to the binding-protein-dependent transport system permease family.</text>
</comment>
<evidence type="ECO:0000313" key="9">
    <source>
        <dbReference type="EMBL" id="QQL43862.1"/>
    </source>
</evidence>
<name>A0A7T7EZ52_9BACT</name>
<evidence type="ECO:0000256" key="1">
    <source>
        <dbReference type="ARBA" id="ARBA00004651"/>
    </source>
</evidence>
<dbReference type="Gene3D" id="1.10.3720.10">
    <property type="entry name" value="MetI-like"/>
    <property type="match status" value="1"/>
</dbReference>
<dbReference type="RefSeq" id="WP_164361888.1">
    <property type="nucleotide sequence ID" value="NZ_CP066776.1"/>
</dbReference>
<dbReference type="EMBL" id="CP066776">
    <property type="protein sequence ID" value="QQL43862.1"/>
    <property type="molecule type" value="Genomic_DNA"/>
</dbReference>
<dbReference type="AlphaFoldDB" id="A0A7T7EZ52"/>
<evidence type="ECO:0000256" key="6">
    <source>
        <dbReference type="ARBA" id="ARBA00023136"/>
    </source>
</evidence>
<feature type="transmembrane region" description="Helical" evidence="7">
    <location>
        <begin position="236"/>
        <end position="256"/>
    </location>
</feature>
<dbReference type="GO" id="GO:0005886">
    <property type="term" value="C:plasma membrane"/>
    <property type="evidence" value="ECO:0007669"/>
    <property type="project" value="UniProtKB-SubCell"/>
</dbReference>
<evidence type="ECO:0000256" key="2">
    <source>
        <dbReference type="ARBA" id="ARBA00022448"/>
    </source>
</evidence>
<keyword evidence="2 7" id="KW-0813">Transport</keyword>
<dbReference type="GO" id="GO:0055085">
    <property type="term" value="P:transmembrane transport"/>
    <property type="evidence" value="ECO:0007669"/>
    <property type="project" value="InterPro"/>
</dbReference>
<evidence type="ECO:0000259" key="8">
    <source>
        <dbReference type="PROSITE" id="PS50928"/>
    </source>
</evidence>
<keyword evidence="5 7" id="KW-1133">Transmembrane helix</keyword>
<evidence type="ECO:0000313" key="10">
    <source>
        <dbReference type="Proteomes" id="UP000475117"/>
    </source>
</evidence>
<gene>
    <name evidence="9" type="ORF">G3M56_008120</name>
</gene>
<evidence type="ECO:0000256" key="5">
    <source>
        <dbReference type="ARBA" id="ARBA00022989"/>
    </source>
</evidence>
<accession>A0A7T7EZ52</accession>
<proteinExistence type="inferred from homology"/>
<dbReference type="InterPro" id="IPR035906">
    <property type="entry name" value="MetI-like_sf"/>
</dbReference>
<keyword evidence="6 7" id="KW-0472">Membrane</keyword>
<dbReference type="InterPro" id="IPR000515">
    <property type="entry name" value="MetI-like"/>
</dbReference>
<protein>
    <submittedName>
        <fullName evidence="9">ABC transporter permease subunit</fullName>
    </submittedName>
</protein>